<dbReference type="SUPFAM" id="SSF53756">
    <property type="entry name" value="UDP-Glycosyltransferase/glycogen phosphorylase"/>
    <property type="match status" value="1"/>
</dbReference>
<dbReference type="EC" id="2.4.-.-" evidence="4"/>
<dbReference type="PANTHER" id="PTHR12526:SF510">
    <property type="entry name" value="D-INOSITOL 3-PHOSPHATE GLYCOSYLTRANSFERASE"/>
    <property type="match status" value="1"/>
</dbReference>
<keyword evidence="2 4" id="KW-0808">Transferase</keyword>
<gene>
    <name evidence="4" type="ORF">NWE54_17905</name>
</gene>
<dbReference type="AlphaFoldDB" id="A0A9E7ZRI6"/>
<sequence length="413" mass="44552">MSSALMRILMACAAFPPFIDGGGPISAMIVAKLLLAAGHDLTVVNVSGEDKQEIYDGVPVRRLRSLNVDWNYRLPRPAWKKLAWHALENFNPRAFLVMRREIRRLRPDLVLTDSIENINVATWAAAKSCGVPVAHILRSTFLLCWKGSMWRGNDNCERACASCQVTSWGKKLSSRFVDAVVGETGFIIARHRDHGLFPNATTHVVPGAIAPVPGAGPRPAPPADRPLRIGFIGVHDPVKGLDTLAAAAHRLKDEPVEFLIAGSGQSDYAKALPSLFPAGNTRFLGWTRPDLFLPEIDVLAMPSLFREPFGRVAIEAFAHGVPVIGAHSGGIPETIEPGISGALFAPGDDAALAERIMELARDRAQIARLSAGAFAAAARYAPERIAAGFDAVFVGLVRQPNGTRQLQPGEVRP</sequence>
<organism evidence="4">
    <name type="scientific">Bosea sp. NBC_00436</name>
    <dbReference type="NCBI Taxonomy" id="2969620"/>
    <lineage>
        <taxon>Bacteria</taxon>
        <taxon>Pseudomonadati</taxon>
        <taxon>Pseudomonadota</taxon>
        <taxon>Alphaproteobacteria</taxon>
        <taxon>Hyphomicrobiales</taxon>
        <taxon>Boseaceae</taxon>
        <taxon>Bosea</taxon>
    </lineage>
</organism>
<evidence type="ECO:0000313" key="4">
    <source>
        <dbReference type="EMBL" id="UZF85686.1"/>
    </source>
</evidence>
<evidence type="ECO:0000256" key="2">
    <source>
        <dbReference type="ARBA" id="ARBA00022679"/>
    </source>
</evidence>
<dbReference type="Pfam" id="PF13692">
    <property type="entry name" value="Glyco_trans_1_4"/>
    <property type="match status" value="1"/>
</dbReference>
<dbReference type="EMBL" id="CP102774">
    <property type="protein sequence ID" value="UZF85686.1"/>
    <property type="molecule type" value="Genomic_DNA"/>
</dbReference>
<protein>
    <submittedName>
        <fullName evidence="4">Glycosyltransferase</fullName>
        <ecNumber evidence="4">2.4.-.-</ecNumber>
    </submittedName>
</protein>
<dbReference type="GO" id="GO:0016757">
    <property type="term" value="F:glycosyltransferase activity"/>
    <property type="evidence" value="ECO:0007669"/>
    <property type="project" value="UniProtKB-KW"/>
</dbReference>
<dbReference type="PANTHER" id="PTHR12526">
    <property type="entry name" value="GLYCOSYLTRANSFERASE"/>
    <property type="match status" value="1"/>
</dbReference>
<dbReference type="Pfam" id="PF13439">
    <property type="entry name" value="Glyco_transf_4"/>
    <property type="match status" value="1"/>
</dbReference>
<reference evidence="4" key="1">
    <citation type="submission" date="2022-08" db="EMBL/GenBank/DDBJ databases">
        <title>Complete Genome Sequences of 2 Bosea sp. soil isolates.</title>
        <authorList>
            <person name="Alvarez Arevalo M."/>
            <person name="Sterndorff E.B."/>
            <person name="Faurdal D."/>
            <person name="Joergensen T.S."/>
            <person name="Weber T."/>
        </authorList>
    </citation>
    <scope>NUCLEOTIDE SEQUENCE</scope>
    <source>
        <strain evidence="4">NBC_00436</strain>
    </source>
</reference>
<dbReference type="InterPro" id="IPR028098">
    <property type="entry name" value="Glyco_trans_4-like_N"/>
</dbReference>
<keyword evidence="1 4" id="KW-0328">Glycosyltransferase</keyword>
<name>A0A9E7ZRI6_9HYPH</name>
<feature type="domain" description="Glycosyltransferase subfamily 4-like N-terminal" evidence="3">
    <location>
        <begin position="21"/>
        <end position="209"/>
    </location>
</feature>
<proteinExistence type="predicted"/>
<evidence type="ECO:0000259" key="3">
    <source>
        <dbReference type="Pfam" id="PF13439"/>
    </source>
</evidence>
<accession>A0A9E7ZRI6</accession>
<dbReference type="Gene3D" id="3.40.50.2000">
    <property type="entry name" value="Glycogen Phosphorylase B"/>
    <property type="match status" value="2"/>
</dbReference>
<evidence type="ECO:0000256" key="1">
    <source>
        <dbReference type="ARBA" id="ARBA00022676"/>
    </source>
</evidence>